<feature type="region of interest" description="Disordered" evidence="17">
    <location>
        <begin position="977"/>
        <end position="1009"/>
    </location>
</feature>
<reference evidence="20 21" key="1">
    <citation type="submission" date="2019-03" db="EMBL/GenBank/DDBJ databases">
        <title>Genomic Encyclopedia of Type Strains, Phase IV (KMG-IV): sequencing the most valuable type-strain genomes for metagenomic binning, comparative biology and taxonomic classification.</title>
        <authorList>
            <person name="Goeker M."/>
        </authorList>
    </citation>
    <scope>NUCLEOTIDE SEQUENCE [LARGE SCALE GENOMIC DNA]</scope>
    <source>
        <strain evidence="20 21">DSM 23344</strain>
    </source>
</reference>
<keyword evidence="7 15" id="KW-0269">Exonuclease</keyword>
<evidence type="ECO:0000256" key="5">
    <source>
        <dbReference type="ARBA" id="ARBA00022801"/>
    </source>
</evidence>
<comment type="function">
    <text evidence="15">A helicase/nuclease that prepares dsDNA breaks (DSB) for recombinational DNA repair. Binds to DSBs and unwinds DNA via a highly rapid and processive ATP-dependent bidirectional helicase activity. Unwinds dsDNA until it encounters a Chi (crossover hotspot instigator) sequence from the 3' direction. Cuts ssDNA a few nucleotides 3' to the Chi site. The properties and activities of the enzyme are changed at Chi. The Chi-altered holoenzyme produces a long 3'-ssDNA overhang and facilitates RecA-binding to the ssDNA for homologous DNA recombination and repair. Holoenzyme degrades any linearized DNA that is unable to undergo homologous recombination. In the holoenzyme this subunit contributes ATPase, 3'-5' helicase, exonuclease activity and loads RecA onto ssDNA.</text>
</comment>
<dbReference type="GO" id="GO:0005829">
    <property type="term" value="C:cytosol"/>
    <property type="evidence" value="ECO:0007669"/>
    <property type="project" value="TreeGrafter"/>
</dbReference>
<dbReference type="GO" id="GO:0009338">
    <property type="term" value="C:exodeoxyribonuclease V complex"/>
    <property type="evidence" value="ECO:0007669"/>
    <property type="project" value="TreeGrafter"/>
</dbReference>
<dbReference type="Proteomes" id="UP000294980">
    <property type="component" value="Unassembled WGS sequence"/>
</dbReference>
<evidence type="ECO:0000256" key="14">
    <source>
        <dbReference type="ARBA" id="ARBA00048988"/>
    </source>
</evidence>
<evidence type="ECO:0000256" key="16">
    <source>
        <dbReference type="PROSITE-ProRule" id="PRU00560"/>
    </source>
</evidence>
<protein>
    <recommendedName>
        <fullName evidence="15">RecBCD enzyme subunit RecB</fullName>
        <ecNumber evidence="15">3.1.11.5</ecNumber>
        <ecNumber evidence="15">5.6.2.4</ecNumber>
    </recommendedName>
    <alternativeName>
        <fullName evidence="15">DNA 3'-5' helicase subunit RecB</fullName>
    </alternativeName>
    <alternativeName>
        <fullName evidence="15">Exonuclease V subunit RecB</fullName>
        <shortName evidence="15">ExoV subunit RecB</shortName>
    </alternativeName>
    <alternativeName>
        <fullName evidence="15">Helicase/nuclease RecBCD subunit RecB</fullName>
    </alternativeName>
</protein>
<dbReference type="InterPro" id="IPR000212">
    <property type="entry name" value="DNA_helicase_UvrD/REP"/>
</dbReference>
<keyword evidence="10 15" id="KW-0238">DNA-binding</keyword>
<dbReference type="GO" id="GO:0043138">
    <property type="term" value="F:3'-5' DNA helicase activity"/>
    <property type="evidence" value="ECO:0007669"/>
    <property type="project" value="UniProtKB-UniRule"/>
</dbReference>
<feature type="binding site" evidence="15">
    <location>
        <position position="1153"/>
    </location>
    <ligand>
        <name>Mg(2+)</name>
        <dbReference type="ChEBI" id="CHEBI:18420"/>
    </ligand>
</feature>
<feature type="compositionally biased region" description="Basic and acidic residues" evidence="17">
    <location>
        <begin position="977"/>
        <end position="991"/>
    </location>
</feature>
<dbReference type="SUPFAM" id="SSF52980">
    <property type="entry name" value="Restriction endonuclease-like"/>
    <property type="match status" value="1"/>
</dbReference>
<dbReference type="Gene3D" id="3.90.320.10">
    <property type="match status" value="1"/>
</dbReference>
<feature type="binding site" evidence="15">
    <location>
        <position position="1140"/>
    </location>
    <ligand>
        <name>Mg(2+)</name>
        <dbReference type="ChEBI" id="CHEBI:18420"/>
    </ligand>
</feature>
<evidence type="ECO:0000313" key="20">
    <source>
        <dbReference type="EMBL" id="TCO76718.1"/>
    </source>
</evidence>
<feature type="domain" description="UvrD-like helicase C-terminal" evidence="19">
    <location>
        <begin position="530"/>
        <end position="800"/>
    </location>
</feature>
<dbReference type="AlphaFoldDB" id="A0A4R2L2D2"/>
<dbReference type="InterPro" id="IPR014017">
    <property type="entry name" value="DNA_helicase_UvrD-like_C"/>
</dbReference>
<comment type="subunit">
    <text evidence="15">Heterotrimer of RecB, RecC and RecD. All subunits contribute to DNA-binding. Interacts with RecA.</text>
</comment>
<evidence type="ECO:0000256" key="4">
    <source>
        <dbReference type="ARBA" id="ARBA00022763"/>
    </source>
</evidence>
<feature type="binding site" evidence="16">
    <location>
        <begin position="23"/>
        <end position="30"/>
    </location>
    <ligand>
        <name>ATP</name>
        <dbReference type="ChEBI" id="CHEBI:30616"/>
    </ligand>
</feature>
<comment type="domain">
    <text evidence="15">The C-terminal domain has nuclease activity and interacts with RecD. It interacts with RecA, facilitating its loading onto ssDNA.</text>
</comment>
<keyword evidence="21" id="KW-1185">Reference proteome</keyword>
<dbReference type="EC" id="5.6.2.4" evidence="15"/>
<feature type="region of interest" description="DNA-binding and helicase activity, interacts with RecC" evidence="15">
    <location>
        <begin position="1"/>
        <end position="932"/>
    </location>
</feature>
<keyword evidence="5 15" id="KW-0378">Hydrolase</keyword>
<dbReference type="InterPro" id="IPR038726">
    <property type="entry name" value="PDDEXK_AddAB-type"/>
</dbReference>
<keyword evidence="11 15" id="KW-0234">DNA repair</keyword>
<dbReference type="InterPro" id="IPR011604">
    <property type="entry name" value="PDDEXK-like_dom_sf"/>
</dbReference>
<dbReference type="GO" id="GO:0016887">
    <property type="term" value="F:ATP hydrolysis activity"/>
    <property type="evidence" value="ECO:0007669"/>
    <property type="project" value="RHEA"/>
</dbReference>
<keyword evidence="3 15" id="KW-0547">Nucleotide-binding</keyword>
<dbReference type="RefSeq" id="WP_205686488.1">
    <property type="nucleotide sequence ID" value="NZ_QQSW01000002.1"/>
</dbReference>
<sequence>MMSSPERAIALDLPLTGSQLIEASAGTGKTFTIALLYVRLVLGHGQSDSDASPHGDGFSRPLVPPEILVVTFTEAASLELRDRIRERLVQATEAFRAEDGNDGLVDRDPLLAGLRADYAREAWPRCARSLQLAAEWMDDAAISTIHSWTQRMLKEHAFDSGKLFRQEIVTDLNGPTLEAVTDYWRSRVYPLSEPLAAVMVGLFGSPQGLHSQLRRLLQREEATLVSAGEPLAAGDLDSLLARAALSREALRVAEADARDAYRQAADEIHRTLHDLRGVMNGTTFRGVNRDETFAGWLAELSEWGAGQHALEESPFVQKLARERFRLKKGGVLPALALFDALQTWHEQQAAGELAQRELQPAVLAEARDWVGQRLAAQLEARAQMGFDGMIRGLAGALDSDAGEALARRIRTQFPVAMIDEFQDTDPAQYRIFQRIYGIGSAAPDAALILIGDPKQAIYGFRGGDIHTYLAAREATRGCHHTLGRNFRSSAGAVRAVNQLFLQAESAYPRAAFRFAEPDNPDGNPLPFHPVDANGRDEQLLLDGEPAPAMTGWLLAGDGDLACFNKQAYLREAARHCANRIAGWLNQAQARRSGFLARDGDGVTPLKAGDIAVLVRDRKEAKAIREALAARGLASVYLSDRDSVFATPEARDLHHWLRAMASPEDPALLRVALATATLGRSLGWLDALQRDEMAFEDTQARFIHYRQLWQRRGVLPALRRLLHDFHVPESLLGREQGERALTNLLHLAEWAQQSSDSLDGDHALIRLLAGHIAEPGADEQVLRLESDAELIQVVTIFKSKGLEYPVVALPFLCTYREVDARYGSPLYHVDHRPFLELAAKKELAPEGFQRADDERLSEEVRLLYVALTRARHATFIGLAPLAVGPSRTATLHKSALGYLLAGGEKIPDLQSLRACWLAQAEHCADIHLEEGGSTDTVHETGAAPPVGKAARLPGHTSFKPWWIASYSALRYLGLERAPETADAEVRDDERETPLSPRGQDEPQTPAPGSLHAFPRGPEPGTFLHGVLEDLADRGFDRALEDGPLLAQIAERLRKRGWDAHAQALHHGMQAWLTTPLAPSGENGPTLAHLSRYRAEPDFWFATTDATTPAVDRLLQAQLFSGAPRPPLGEQRLNGLMKGFIDLLAEHEGRFYVIDWKSTWLGVDDSAYHAEAMQTALLDKRYDLQLAIYLIALHRHLRHSLGESYDYDRHVGGAMLVFLRGIDAPSRGVVTIKPSLAVIQALDDCLAGAGSCTAAGECTA</sequence>
<dbReference type="GO" id="GO:0000287">
    <property type="term" value="F:magnesium ion binding"/>
    <property type="evidence" value="ECO:0007669"/>
    <property type="project" value="UniProtKB-UniRule"/>
</dbReference>
<feature type="binding site" evidence="15">
    <location>
        <position position="1023"/>
    </location>
    <ligand>
        <name>Mg(2+)</name>
        <dbReference type="ChEBI" id="CHEBI:18420"/>
    </ligand>
</feature>
<comment type="catalytic activity">
    <reaction evidence="13 15">
        <text>Couples ATP hydrolysis with the unwinding of duplex DNA by translocating in the 3'-5' direction.</text>
        <dbReference type="EC" id="5.6.2.4"/>
    </reaction>
</comment>
<evidence type="ECO:0000256" key="12">
    <source>
        <dbReference type="ARBA" id="ARBA00023235"/>
    </source>
</evidence>
<dbReference type="CDD" id="cd22352">
    <property type="entry name" value="RecB_C-like"/>
    <property type="match status" value="1"/>
</dbReference>
<keyword evidence="1 15" id="KW-0540">Nuclease</keyword>
<dbReference type="GO" id="GO:0000724">
    <property type="term" value="P:double-strand break repair via homologous recombination"/>
    <property type="evidence" value="ECO:0007669"/>
    <property type="project" value="UniProtKB-UniRule"/>
</dbReference>
<comment type="cofactor">
    <cofactor evidence="15">
        <name>Mg(2+)</name>
        <dbReference type="ChEBI" id="CHEBI:18420"/>
    </cofactor>
    <text evidence="15">Binds 1 Mg(2+) ion per subunit.</text>
</comment>
<comment type="domain">
    <text evidence="15">The N-terminal DNA-binding domain is a ssDNA-dependent ATPase and has ATP-dependent 3'-5' helicase function. This domain interacts with RecC.</text>
</comment>
<dbReference type="GO" id="GO:0008854">
    <property type="term" value="F:exodeoxyribonuclease V activity"/>
    <property type="evidence" value="ECO:0007669"/>
    <property type="project" value="UniProtKB-EC"/>
</dbReference>
<evidence type="ECO:0000256" key="10">
    <source>
        <dbReference type="ARBA" id="ARBA00023125"/>
    </source>
</evidence>
<dbReference type="GO" id="GO:0005524">
    <property type="term" value="F:ATP binding"/>
    <property type="evidence" value="ECO:0007669"/>
    <property type="project" value="UniProtKB-UniRule"/>
</dbReference>
<proteinExistence type="inferred from homology"/>
<dbReference type="InterPro" id="IPR004586">
    <property type="entry name" value="RecB"/>
</dbReference>
<evidence type="ECO:0000259" key="19">
    <source>
        <dbReference type="PROSITE" id="PS51217"/>
    </source>
</evidence>
<accession>A0A4R2L2D2</accession>
<dbReference type="Gene3D" id="1.10.486.10">
    <property type="entry name" value="PCRA, domain 4"/>
    <property type="match status" value="1"/>
</dbReference>
<organism evidence="20 21">
    <name type="scientific">Chromatocurvus halotolerans</name>
    <dbReference type="NCBI Taxonomy" id="1132028"/>
    <lineage>
        <taxon>Bacteria</taxon>
        <taxon>Pseudomonadati</taxon>
        <taxon>Pseudomonadota</taxon>
        <taxon>Gammaproteobacteria</taxon>
        <taxon>Cellvibrionales</taxon>
        <taxon>Halieaceae</taxon>
        <taxon>Chromatocurvus</taxon>
    </lineage>
</organism>
<keyword evidence="9 15" id="KW-0460">Magnesium</keyword>
<dbReference type="Pfam" id="PF00580">
    <property type="entry name" value="UvrD-helicase"/>
    <property type="match status" value="1"/>
</dbReference>
<dbReference type="HAMAP" id="MF_01485">
    <property type="entry name" value="RecB"/>
    <property type="match status" value="1"/>
</dbReference>
<keyword evidence="8 15" id="KW-0067">ATP-binding</keyword>
<dbReference type="GO" id="GO:0003677">
    <property type="term" value="F:DNA binding"/>
    <property type="evidence" value="ECO:0007669"/>
    <property type="project" value="UniProtKB-UniRule"/>
</dbReference>
<feature type="region of interest" description="Nuclease activity, interacts with RecD and RecA" evidence="15">
    <location>
        <begin position="959"/>
        <end position="1258"/>
    </location>
</feature>
<dbReference type="SUPFAM" id="SSF52540">
    <property type="entry name" value="P-loop containing nucleoside triphosphate hydrolases"/>
    <property type="match status" value="1"/>
</dbReference>
<evidence type="ECO:0000256" key="17">
    <source>
        <dbReference type="SAM" id="MobiDB-lite"/>
    </source>
</evidence>
<evidence type="ECO:0000256" key="13">
    <source>
        <dbReference type="ARBA" id="ARBA00034617"/>
    </source>
</evidence>
<dbReference type="EC" id="3.1.11.5" evidence="15"/>
<dbReference type="Gene3D" id="3.40.50.300">
    <property type="entry name" value="P-loop containing nucleotide triphosphate hydrolases"/>
    <property type="match status" value="2"/>
</dbReference>
<dbReference type="PROSITE" id="PS51217">
    <property type="entry name" value="UVRD_HELICASE_CTER"/>
    <property type="match status" value="1"/>
</dbReference>
<dbReference type="InterPro" id="IPR027417">
    <property type="entry name" value="P-loop_NTPase"/>
</dbReference>
<name>A0A4R2L2D2_9GAMM</name>
<dbReference type="NCBIfam" id="TIGR00609">
    <property type="entry name" value="recB"/>
    <property type="match status" value="1"/>
</dbReference>
<evidence type="ECO:0000256" key="6">
    <source>
        <dbReference type="ARBA" id="ARBA00022806"/>
    </source>
</evidence>
<feature type="active site" description="For nuclease activity" evidence="15">
    <location>
        <position position="1153"/>
    </location>
</feature>
<dbReference type="PANTHER" id="PTHR11070:SF23">
    <property type="entry name" value="RECBCD ENZYME SUBUNIT RECB"/>
    <property type="match status" value="1"/>
</dbReference>
<gene>
    <name evidence="15" type="primary">recB</name>
    <name evidence="20" type="ORF">EV688_104172</name>
</gene>
<evidence type="ECO:0000256" key="1">
    <source>
        <dbReference type="ARBA" id="ARBA00022722"/>
    </source>
</evidence>
<dbReference type="PANTHER" id="PTHR11070">
    <property type="entry name" value="UVRD / RECB / PCRA DNA HELICASE FAMILY MEMBER"/>
    <property type="match status" value="1"/>
</dbReference>
<dbReference type="EMBL" id="SLWX01000004">
    <property type="protein sequence ID" value="TCO76718.1"/>
    <property type="molecule type" value="Genomic_DNA"/>
</dbReference>
<comment type="catalytic activity">
    <reaction evidence="14 15">
        <text>ATP + H2O = ADP + phosphate + H(+)</text>
        <dbReference type="Rhea" id="RHEA:13065"/>
        <dbReference type="ChEBI" id="CHEBI:15377"/>
        <dbReference type="ChEBI" id="CHEBI:15378"/>
        <dbReference type="ChEBI" id="CHEBI:30616"/>
        <dbReference type="ChEBI" id="CHEBI:43474"/>
        <dbReference type="ChEBI" id="CHEBI:456216"/>
        <dbReference type="EC" id="5.6.2.4"/>
    </reaction>
</comment>
<evidence type="ECO:0000256" key="3">
    <source>
        <dbReference type="ARBA" id="ARBA00022741"/>
    </source>
</evidence>
<dbReference type="InterPro" id="IPR011335">
    <property type="entry name" value="Restrct_endonuc-II-like"/>
</dbReference>
<evidence type="ECO:0000313" key="21">
    <source>
        <dbReference type="Proteomes" id="UP000294980"/>
    </source>
</evidence>
<comment type="miscellaneous">
    <text evidence="15">In the RecBCD complex, RecB has a slow 3'-5' helicase, an exonuclease activity and loads RecA onto ssDNA, RecD has a fast 5'-3' helicase activity, while RecC stimulates the ATPase and processivity of the RecB helicase and contributes to recognition of the Chi site.</text>
</comment>
<dbReference type="Gene3D" id="1.10.3170.10">
    <property type="entry name" value="Recbcd, chain B, domain 2"/>
    <property type="match status" value="1"/>
</dbReference>
<comment type="caution">
    <text evidence="20">The sequence shown here is derived from an EMBL/GenBank/DDBJ whole genome shotgun (WGS) entry which is preliminary data.</text>
</comment>
<keyword evidence="4 15" id="KW-0227">DNA damage</keyword>
<evidence type="ECO:0000256" key="8">
    <source>
        <dbReference type="ARBA" id="ARBA00022840"/>
    </source>
</evidence>
<evidence type="ECO:0000256" key="2">
    <source>
        <dbReference type="ARBA" id="ARBA00022723"/>
    </source>
</evidence>
<dbReference type="Pfam" id="PF13361">
    <property type="entry name" value="UvrD_C"/>
    <property type="match status" value="1"/>
</dbReference>
<comment type="catalytic activity">
    <reaction evidence="15">
        <text>Exonucleolytic cleavage (in the presence of ATP) in either 5'- to 3'- or 3'- to 5'-direction to yield 5'-phosphooligonucleotides.</text>
        <dbReference type="EC" id="3.1.11.5"/>
    </reaction>
</comment>
<evidence type="ECO:0000256" key="7">
    <source>
        <dbReference type="ARBA" id="ARBA00022839"/>
    </source>
</evidence>
<keyword evidence="2 15" id="KW-0479">Metal-binding</keyword>
<dbReference type="PROSITE" id="PS51198">
    <property type="entry name" value="UVRD_HELICASE_ATP_BIND"/>
    <property type="match status" value="1"/>
</dbReference>
<evidence type="ECO:0000256" key="9">
    <source>
        <dbReference type="ARBA" id="ARBA00022842"/>
    </source>
</evidence>
<keyword evidence="6 15" id="KW-0347">Helicase</keyword>
<keyword evidence="12 15" id="KW-0413">Isomerase</keyword>
<evidence type="ECO:0000256" key="11">
    <source>
        <dbReference type="ARBA" id="ARBA00023204"/>
    </source>
</evidence>
<evidence type="ECO:0000259" key="18">
    <source>
        <dbReference type="PROSITE" id="PS51198"/>
    </source>
</evidence>
<evidence type="ECO:0000256" key="15">
    <source>
        <dbReference type="HAMAP-Rule" id="MF_01485"/>
    </source>
</evidence>
<comment type="similarity">
    <text evidence="15">Belongs to the helicase family. UvrD subfamily.</text>
</comment>
<dbReference type="InterPro" id="IPR014016">
    <property type="entry name" value="UvrD-like_ATP-bd"/>
</dbReference>
<feature type="domain" description="UvrD-like helicase ATP-binding" evidence="18">
    <location>
        <begin position="2"/>
        <end position="489"/>
    </location>
</feature>
<dbReference type="Pfam" id="PF12705">
    <property type="entry name" value="PDDEXK_1"/>
    <property type="match status" value="1"/>
</dbReference>